<dbReference type="InterPro" id="IPR034202">
    <property type="entry name" value="Subtilisin_Carlsberg-like"/>
</dbReference>
<dbReference type="CDD" id="cd07477">
    <property type="entry name" value="Peptidases_S8_Subtilisin_subset"/>
    <property type="match status" value="1"/>
</dbReference>
<dbReference type="InterPro" id="IPR023828">
    <property type="entry name" value="Peptidase_S8_Ser-AS"/>
</dbReference>
<dbReference type="GO" id="GO:0004252">
    <property type="term" value="F:serine-type endopeptidase activity"/>
    <property type="evidence" value="ECO:0007669"/>
    <property type="project" value="UniProtKB-UniRule"/>
</dbReference>
<dbReference type="GO" id="GO:0046872">
    <property type="term" value="F:metal ion binding"/>
    <property type="evidence" value="ECO:0007669"/>
    <property type="project" value="UniProtKB-KW"/>
</dbReference>
<dbReference type="RefSeq" id="WP_256621767.1">
    <property type="nucleotide sequence ID" value="NZ_JTEO01000002.1"/>
</dbReference>
<dbReference type="PANTHER" id="PTHR43806:SF11">
    <property type="entry name" value="CEREVISIN-RELATED"/>
    <property type="match status" value="1"/>
</dbReference>
<name>A0AAE3H9E4_9EURY</name>
<dbReference type="InterPro" id="IPR022398">
    <property type="entry name" value="Peptidase_S8_His-AS"/>
</dbReference>
<dbReference type="PROSITE" id="PS51892">
    <property type="entry name" value="SUBTILASE"/>
    <property type="match status" value="1"/>
</dbReference>
<dbReference type="PRINTS" id="PR00723">
    <property type="entry name" value="SUBTILISIN"/>
</dbReference>
<evidence type="ECO:0000256" key="1">
    <source>
        <dbReference type="ARBA" id="ARBA00011073"/>
    </source>
</evidence>
<evidence type="ECO:0000313" key="11">
    <source>
        <dbReference type="Proteomes" id="UP001206983"/>
    </source>
</evidence>
<feature type="active site" description="Charge relay system" evidence="6 7">
    <location>
        <position position="155"/>
    </location>
</feature>
<keyword evidence="2 7" id="KW-0645">Protease</keyword>
<dbReference type="InterPro" id="IPR050131">
    <property type="entry name" value="Peptidase_S8_subtilisin-like"/>
</dbReference>
<dbReference type="PROSITE" id="PS00138">
    <property type="entry name" value="SUBTILASE_SER"/>
    <property type="match status" value="1"/>
</dbReference>
<gene>
    <name evidence="10" type="ORF">PV02_02305</name>
</gene>
<dbReference type="PROSITE" id="PS00136">
    <property type="entry name" value="SUBTILASE_ASP"/>
    <property type="match status" value="1"/>
</dbReference>
<evidence type="ECO:0000313" key="10">
    <source>
        <dbReference type="EMBL" id="MCQ6962019.1"/>
    </source>
</evidence>
<comment type="similarity">
    <text evidence="1 7 8">Belongs to the peptidase S8 family.</text>
</comment>
<reference evidence="10 11" key="1">
    <citation type="journal article" date="2011" name="Appl. Environ. Microbiol.">
        <title>Methanogenic archaea isolated from Taiwan's Chelungpu fault.</title>
        <authorList>
            <person name="Wu S.Y."/>
            <person name="Lai M.C."/>
        </authorList>
    </citation>
    <scope>NUCLEOTIDE SEQUENCE [LARGE SCALE GENOMIC DNA]</scope>
    <source>
        <strain evidence="10 11">St545Mb</strain>
    </source>
</reference>
<keyword evidence="4 7" id="KW-0378">Hydrolase</keyword>
<keyword evidence="11" id="KW-1185">Reference proteome</keyword>
<dbReference type="Gene3D" id="3.40.50.200">
    <property type="entry name" value="Peptidase S8/S53 domain"/>
    <property type="match status" value="1"/>
</dbReference>
<feature type="domain" description="Peptidase S8/S53" evidence="9">
    <location>
        <begin position="114"/>
        <end position="361"/>
    </location>
</feature>
<dbReference type="EMBL" id="JTEO01000002">
    <property type="protein sequence ID" value="MCQ6962019.1"/>
    <property type="molecule type" value="Genomic_DNA"/>
</dbReference>
<evidence type="ECO:0000256" key="6">
    <source>
        <dbReference type="PIRSR" id="PIRSR615500-1"/>
    </source>
</evidence>
<proteinExistence type="inferred from homology"/>
<dbReference type="GO" id="GO:0006508">
    <property type="term" value="P:proteolysis"/>
    <property type="evidence" value="ECO:0007669"/>
    <property type="project" value="UniProtKB-KW"/>
</dbReference>
<feature type="active site" description="Charge relay system" evidence="6 7">
    <location>
        <position position="122"/>
    </location>
</feature>
<dbReference type="InterPro" id="IPR015500">
    <property type="entry name" value="Peptidase_S8_subtilisin-rel"/>
</dbReference>
<evidence type="ECO:0000256" key="7">
    <source>
        <dbReference type="PROSITE-ProRule" id="PRU01240"/>
    </source>
</evidence>
<dbReference type="SUPFAM" id="SSF52743">
    <property type="entry name" value="Subtilisin-like"/>
    <property type="match status" value="1"/>
</dbReference>
<comment type="caution">
    <text evidence="10">The sequence shown here is derived from an EMBL/GenBank/DDBJ whole genome shotgun (WGS) entry which is preliminary data.</text>
</comment>
<dbReference type="Pfam" id="PF00082">
    <property type="entry name" value="Peptidase_S8"/>
    <property type="match status" value="1"/>
</dbReference>
<keyword evidence="5 7" id="KW-0720">Serine protease</keyword>
<feature type="active site" description="Charge relay system" evidence="6 7">
    <location>
        <position position="313"/>
    </location>
</feature>
<evidence type="ECO:0000256" key="8">
    <source>
        <dbReference type="RuleBase" id="RU003355"/>
    </source>
</evidence>
<evidence type="ECO:0000259" key="9">
    <source>
        <dbReference type="Pfam" id="PF00082"/>
    </source>
</evidence>
<organism evidence="10 11">
    <name type="scientific">Methanolobus chelungpuianus</name>
    <dbReference type="NCBI Taxonomy" id="502115"/>
    <lineage>
        <taxon>Archaea</taxon>
        <taxon>Methanobacteriati</taxon>
        <taxon>Methanobacteriota</taxon>
        <taxon>Stenosarchaea group</taxon>
        <taxon>Methanomicrobia</taxon>
        <taxon>Methanosarcinales</taxon>
        <taxon>Methanosarcinaceae</taxon>
        <taxon>Methanolobus</taxon>
    </lineage>
</organism>
<evidence type="ECO:0000256" key="4">
    <source>
        <dbReference type="ARBA" id="ARBA00022801"/>
    </source>
</evidence>
<keyword evidence="3" id="KW-0479">Metal-binding</keyword>
<evidence type="ECO:0000256" key="3">
    <source>
        <dbReference type="ARBA" id="ARBA00022723"/>
    </source>
</evidence>
<evidence type="ECO:0000256" key="5">
    <source>
        <dbReference type="ARBA" id="ARBA00022825"/>
    </source>
</evidence>
<dbReference type="InterPro" id="IPR000209">
    <property type="entry name" value="Peptidase_S8/S53_dom"/>
</dbReference>
<accession>A0AAE3H9E4</accession>
<dbReference type="InterPro" id="IPR023827">
    <property type="entry name" value="Peptidase_S8_Asp-AS"/>
</dbReference>
<protein>
    <recommendedName>
        <fullName evidence="9">Peptidase S8/S53 domain-containing protein</fullName>
    </recommendedName>
</protein>
<dbReference type="InterPro" id="IPR036852">
    <property type="entry name" value="Peptidase_S8/S53_dom_sf"/>
</dbReference>
<dbReference type="AlphaFoldDB" id="A0AAE3H9E4"/>
<dbReference type="Proteomes" id="UP001206983">
    <property type="component" value="Unassembled WGS sequence"/>
</dbReference>
<evidence type="ECO:0000256" key="2">
    <source>
        <dbReference type="ARBA" id="ARBA00022670"/>
    </source>
</evidence>
<sequence length="365" mass="38249">MTIKTILLAVMIVVSFSLAVDAKPVIVGYNGNFDSAILEKHNISNYTLHKEINVFSADISESTIDELACEKKIRYIEDDVLVSVEKNNVQSSQVIDWGVSVVNAPSAWTNSTGYGIRVAVLDTGISKKHPDLRVAGGVNLVGDTYNNKWDDDNGHGTHVAGIIGACNNSVGVVGVAYDSELYAVKVLGSNGNGRISDVIEGIEWAVANDMDIISMSIGTTSYSQALEEACDYAYSSDALLVSAAGNSGDGDLASDNVEYPAKFDSAIAVSAIDHTGVAPLWSSEGNEVELAAPGVDIYSTYLSGGYATESGTSMATPFVSGIAALVKSENPSLSSQELRNLLCSSAVDLGNSGKDSVYGYGLATV</sequence>
<dbReference type="PANTHER" id="PTHR43806">
    <property type="entry name" value="PEPTIDASE S8"/>
    <property type="match status" value="1"/>
</dbReference>
<dbReference type="PROSITE" id="PS00137">
    <property type="entry name" value="SUBTILASE_HIS"/>
    <property type="match status" value="1"/>
</dbReference>